<evidence type="ECO:0000313" key="1">
    <source>
        <dbReference type="EMBL" id="OMO97271.1"/>
    </source>
</evidence>
<dbReference type="AlphaFoldDB" id="A0A1R3JRA1"/>
<comment type="caution">
    <text evidence="1">The sequence shown here is derived from an EMBL/GenBank/DDBJ whole genome shotgun (WGS) entry which is preliminary data.</text>
</comment>
<dbReference type="Proteomes" id="UP000188268">
    <property type="component" value="Unassembled WGS sequence"/>
</dbReference>
<keyword evidence="2" id="KW-1185">Reference proteome</keyword>
<dbReference type="EMBL" id="AWWV01007232">
    <property type="protein sequence ID" value="OMO97271.1"/>
    <property type="molecule type" value="Genomic_DNA"/>
</dbReference>
<sequence length="124" mass="13749">MLLARAGAGPDSPWAPMSLAYAPLALASSPRLPASIWVLGDAPDWRWAPMRQAWRPMWFASRLKCSSATTPLDMSSRLEIQLFSSLQTLENQSYDDKIDSSSSSITIILAPFFIQIVIGKYLCK</sequence>
<name>A0A1R3JRA1_COCAP</name>
<organism evidence="1 2">
    <name type="scientific">Corchorus capsularis</name>
    <name type="common">Jute</name>
    <dbReference type="NCBI Taxonomy" id="210143"/>
    <lineage>
        <taxon>Eukaryota</taxon>
        <taxon>Viridiplantae</taxon>
        <taxon>Streptophyta</taxon>
        <taxon>Embryophyta</taxon>
        <taxon>Tracheophyta</taxon>
        <taxon>Spermatophyta</taxon>
        <taxon>Magnoliopsida</taxon>
        <taxon>eudicotyledons</taxon>
        <taxon>Gunneridae</taxon>
        <taxon>Pentapetalae</taxon>
        <taxon>rosids</taxon>
        <taxon>malvids</taxon>
        <taxon>Malvales</taxon>
        <taxon>Malvaceae</taxon>
        <taxon>Grewioideae</taxon>
        <taxon>Apeibeae</taxon>
        <taxon>Corchorus</taxon>
    </lineage>
</organism>
<gene>
    <name evidence="1" type="ORF">CCACVL1_04613</name>
</gene>
<dbReference type="Gramene" id="OMO97271">
    <property type="protein sequence ID" value="OMO97271"/>
    <property type="gene ID" value="CCACVL1_04613"/>
</dbReference>
<proteinExistence type="predicted"/>
<accession>A0A1R3JRA1</accession>
<reference evidence="1 2" key="1">
    <citation type="submission" date="2013-09" db="EMBL/GenBank/DDBJ databases">
        <title>Corchorus capsularis genome sequencing.</title>
        <authorList>
            <person name="Alam M."/>
            <person name="Haque M.S."/>
            <person name="Islam M.S."/>
            <person name="Emdad E.M."/>
            <person name="Islam M.M."/>
            <person name="Ahmed B."/>
            <person name="Halim A."/>
            <person name="Hossen Q.M.M."/>
            <person name="Hossain M.Z."/>
            <person name="Ahmed R."/>
            <person name="Khan M.M."/>
            <person name="Islam R."/>
            <person name="Rashid M.M."/>
            <person name="Khan S.A."/>
            <person name="Rahman M.S."/>
            <person name="Alam M."/>
        </authorList>
    </citation>
    <scope>NUCLEOTIDE SEQUENCE [LARGE SCALE GENOMIC DNA]</scope>
    <source>
        <strain evidence="2">cv. CVL-1</strain>
        <tissue evidence="1">Whole seedling</tissue>
    </source>
</reference>
<evidence type="ECO:0000313" key="2">
    <source>
        <dbReference type="Proteomes" id="UP000188268"/>
    </source>
</evidence>
<protein>
    <submittedName>
        <fullName evidence="1">Uncharacterized protein</fullName>
    </submittedName>
</protein>